<organism evidence="1 2">
    <name type="scientific">Lottia gigantea</name>
    <name type="common">Giant owl limpet</name>
    <dbReference type="NCBI Taxonomy" id="225164"/>
    <lineage>
        <taxon>Eukaryota</taxon>
        <taxon>Metazoa</taxon>
        <taxon>Spiralia</taxon>
        <taxon>Lophotrochozoa</taxon>
        <taxon>Mollusca</taxon>
        <taxon>Gastropoda</taxon>
        <taxon>Patellogastropoda</taxon>
        <taxon>Lottioidea</taxon>
        <taxon>Lottiidae</taxon>
        <taxon>Lottia</taxon>
    </lineage>
</organism>
<dbReference type="CTD" id="20236004"/>
<dbReference type="HOGENOM" id="CLU_832321_0_0_1"/>
<name>V3ZRJ4_LOTGI</name>
<proteinExistence type="predicted"/>
<dbReference type="KEGG" id="lgi:LOTGIDRAFT_153526"/>
<dbReference type="EMBL" id="KB201890">
    <property type="protein sequence ID" value="ESO94043.1"/>
    <property type="molecule type" value="Genomic_DNA"/>
</dbReference>
<keyword evidence="2" id="KW-1185">Reference proteome</keyword>
<dbReference type="AlphaFoldDB" id="V3ZRJ4"/>
<sequence>MFDWVKSKCPGRHGKYNVSNRILAECEMRERDTNKPETLEINEAIPNTRETQQHKVQVKVIKNKEVNIISSSVEIVEVISNVKQCPIQNFLTSDDEAASSETASFKDFTDCSFMECTQTDRVDSYSCAQNSQISACVLIDLIQYKDKNSKSFSYETDSDSGRSSLSDQSEIFTSSEHSFCGQSYTESRTRLYLSDSEYSFDSLFSNNMVACENVETYRSSNLSNESVYLSDNEYSFDSDLCLHCEPKTNNPSRMQHVFCEYEYRSIDQSRMNHLSKNSVCLSDICYSFDSDGNSLHSVKSDRNLTQSLSKSSVCLSDSNYSFDTNPESVQVVLDEELPTFNPKIGFGLNRWYKQ</sequence>
<accession>V3ZRJ4</accession>
<evidence type="ECO:0000313" key="1">
    <source>
        <dbReference type="EMBL" id="ESO94043.1"/>
    </source>
</evidence>
<evidence type="ECO:0000313" key="2">
    <source>
        <dbReference type="Proteomes" id="UP000030746"/>
    </source>
</evidence>
<dbReference type="Proteomes" id="UP000030746">
    <property type="component" value="Unassembled WGS sequence"/>
</dbReference>
<reference evidence="1 2" key="1">
    <citation type="journal article" date="2013" name="Nature">
        <title>Insights into bilaterian evolution from three spiralian genomes.</title>
        <authorList>
            <person name="Simakov O."/>
            <person name="Marletaz F."/>
            <person name="Cho S.J."/>
            <person name="Edsinger-Gonzales E."/>
            <person name="Havlak P."/>
            <person name="Hellsten U."/>
            <person name="Kuo D.H."/>
            <person name="Larsson T."/>
            <person name="Lv J."/>
            <person name="Arendt D."/>
            <person name="Savage R."/>
            <person name="Osoegawa K."/>
            <person name="de Jong P."/>
            <person name="Grimwood J."/>
            <person name="Chapman J.A."/>
            <person name="Shapiro H."/>
            <person name="Aerts A."/>
            <person name="Otillar R.P."/>
            <person name="Terry A.Y."/>
            <person name="Boore J.L."/>
            <person name="Grigoriev I.V."/>
            <person name="Lindberg D.R."/>
            <person name="Seaver E.C."/>
            <person name="Weisblat D.A."/>
            <person name="Putnam N.H."/>
            <person name="Rokhsar D.S."/>
        </authorList>
    </citation>
    <scope>NUCLEOTIDE SEQUENCE [LARGE SCALE GENOMIC DNA]</scope>
</reference>
<dbReference type="RefSeq" id="XP_009055652.1">
    <property type="nucleotide sequence ID" value="XM_009057404.1"/>
</dbReference>
<protein>
    <submittedName>
        <fullName evidence="1">Uncharacterized protein</fullName>
    </submittedName>
</protein>
<dbReference type="GeneID" id="20236004"/>
<gene>
    <name evidence="1" type="ORF">LOTGIDRAFT_153526</name>
</gene>